<keyword evidence="5 12" id="KW-0418">Kinase</keyword>
<dbReference type="PROSITE" id="PS50109">
    <property type="entry name" value="HIS_KIN"/>
    <property type="match status" value="1"/>
</dbReference>
<dbReference type="PROSITE" id="PS50110">
    <property type="entry name" value="RESPONSE_REGULATORY"/>
    <property type="match status" value="1"/>
</dbReference>
<dbReference type="InterPro" id="IPR036890">
    <property type="entry name" value="HATPase_C_sf"/>
</dbReference>
<keyword evidence="9" id="KW-0812">Transmembrane</keyword>
<dbReference type="CDD" id="cd00082">
    <property type="entry name" value="HisKA"/>
    <property type="match status" value="1"/>
</dbReference>
<dbReference type="PATRIC" id="fig|1177154.3.peg.804"/>
<feature type="transmembrane region" description="Helical" evidence="9">
    <location>
        <begin position="445"/>
        <end position="468"/>
    </location>
</feature>
<dbReference type="CDD" id="cd17574">
    <property type="entry name" value="REC_OmpR"/>
    <property type="match status" value="1"/>
</dbReference>
<protein>
    <recommendedName>
        <fullName evidence="2">histidine kinase</fullName>
        <ecNumber evidence="2">2.7.13.3</ecNumber>
    </recommendedName>
</protein>
<evidence type="ECO:0000259" key="11">
    <source>
        <dbReference type="PROSITE" id="PS50110"/>
    </source>
</evidence>
<evidence type="ECO:0000256" key="2">
    <source>
        <dbReference type="ARBA" id="ARBA00012438"/>
    </source>
</evidence>
<dbReference type="Pfam" id="PF02518">
    <property type="entry name" value="HATPase_c"/>
    <property type="match status" value="1"/>
</dbReference>
<keyword evidence="13" id="KW-1185">Reference proteome</keyword>
<dbReference type="EMBL" id="ARXV01000002">
    <property type="protein sequence ID" value="KGD66326.1"/>
    <property type="molecule type" value="Genomic_DNA"/>
</dbReference>
<feature type="transmembrane region" description="Helical" evidence="9">
    <location>
        <begin position="126"/>
        <end position="150"/>
    </location>
</feature>
<evidence type="ECO:0000256" key="1">
    <source>
        <dbReference type="ARBA" id="ARBA00000085"/>
    </source>
</evidence>
<keyword evidence="8" id="KW-0175">Coiled coil</keyword>
<evidence type="ECO:0000256" key="9">
    <source>
        <dbReference type="SAM" id="Phobius"/>
    </source>
</evidence>
<dbReference type="FunFam" id="3.30.565.10:FF:000010">
    <property type="entry name" value="Sensor histidine kinase RcsC"/>
    <property type="match status" value="1"/>
</dbReference>
<dbReference type="GO" id="GO:0000155">
    <property type="term" value="F:phosphorelay sensor kinase activity"/>
    <property type="evidence" value="ECO:0007669"/>
    <property type="project" value="InterPro"/>
</dbReference>
<feature type="transmembrane region" description="Helical" evidence="9">
    <location>
        <begin position="378"/>
        <end position="397"/>
    </location>
</feature>
<dbReference type="InterPro" id="IPR004358">
    <property type="entry name" value="Sig_transdc_His_kin-like_C"/>
</dbReference>
<dbReference type="SMART" id="SM00387">
    <property type="entry name" value="HATPase_c"/>
    <property type="match status" value="1"/>
</dbReference>
<feature type="transmembrane region" description="Helical" evidence="9">
    <location>
        <begin position="403"/>
        <end position="424"/>
    </location>
</feature>
<feature type="transmembrane region" description="Helical" evidence="9">
    <location>
        <begin position="586"/>
        <end position="606"/>
    </location>
</feature>
<dbReference type="SMART" id="SM00448">
    <property type="entry name" value="REC"/>
    <property type="match status" value="1"/>
</dbReference>
<comment type="catalytic activity">
    <reaction evidence="1">
        <text>ATP + protein L-histidine = ADP + protein N-phospho-L-histidine.</text>
        <dbReference type="EC" id="2.7.13.3"/>
    </reaction>
</comment>
<feature type="coiled-coil region" evidence="8">
    <location>
        <begin position="662"/>
        <end position="689"/>
    </location>
</feature>
<feature type="transmembrane region" description="Helical" evidence="9">
    <location>
        <begin position="276"/>
        <end position="307"/>
    </location>
</feature>
<evidence type="ECO:0000313" key="12">
    <source>
        <dbReference type="EMBL" id="KGD66326.1"/>
    </source>
</evidence>
<feature type="modified residue" description="4-aspartylphosphate" evidence="7">
    <location>
        <position position="985"/>
    </location>
</feature>
<keyword evidence="3 7" id="KW-0597">Phosphoprotein</keyword>
<feature type="domain" description="Response regulatory" evidence="11">
    <location>
        <begin position="936"/>
        <end position="1049"/>
    </location>
</feature>
<sequence length="1135" mass="125236">MIFPTASATGISAADNGTDMAIEQRIFRVRRSYNQWVANQTLEDFALRFTGKGARRWSAGRVAGTAVGAVTFLALEAIGGAITLNYGFTNAVAACVAVMAVIFLLGLPVSYYAARYGVDIDLLTRGAGFGYLGSTLTSLIYASFTFIFFALEAAIMAMALEILFGIPPTIGYLVSSLVAIPLVIHGITTLTRFQLWTQPVWVFLQLLPFVFILLQDPSTLPRWASFEGLNNKTGDFNLIMFGAGATVLFSLVAQIGEQVDFLRFMPEANKGKRFRWWLALLCGGPGWTVIGALKVLAGSFLAVLAFYHGLPLEQAQEPMHMYLVAFSHITTNPTMLLALAGVFVILSQLKINVTNAYAGSIAWSNFFSRLTHSHPGRVVWLVFNVVIALVLMEIGIYRAFESILGSYAMVAVGWMGALVADLVINKPLGLSPKHIEFKRAYLYDLNPVGFGSMLIATGIGLSAMTGLWGETVHALASFIALASTFITTPLLAILTRSRYYIARTPDSTRELEGHACCICEHTFDREDMAFCPAYNGPICSLCCSLDARCNDSCKTNARVSEQMMVWVGGFLPTPLINQLRSRLGHFLGLLMTITLIMSGFLALVYYQIPVSDHLVQTLMADTLTKVFAILIIISGVIAWLFVLAHESRVVAQEESRRQTRMLMEEIKAHEKTDRELQKAKELAEAANQAKSRYLTGLSHELRSPLNAAFGYAQLLEQDPTIPENRRDAIGAIRRSTEHLSDLIEGLLEISKIEAGRLELYRNQVCVPELIDELVTMFQLQAADKGIGFEFRSKTPIPNWVTTDEKRLRQILINLLSNAIKFTREGQVILTFRYRNQVAEFSIADTGVGIDEEDLQRIFRPFERVRKPGIPSVHGTGLGLTITKLLADIMGGDIQVSSTPGLGSEFRLSVMLSRLTGPDPVHHERTPVIGYTGERKSLLVIDDDPSHRGLISDLLTPLGFIINEAPDGETGMQMARHIYPDLILMDISMPGMNGWETAQHIRRQGYRGPVVMLSGNARENQPDIPDGLHNDYLTKPFKLNALVDCLARQLSLTWLHQNSAPPKRIPIAEEPAPPLDQSLRDELLALAEIGHLSALRERLDDAKAKGLLPASLAVDLDSRLTLFDFQAVIRLLETAA</sequence>
<dbReference type="Gene3D" id="3.30.565.10">
    <property type="entry name" value="Histidine kinase-like ATPase, C-terminal domain"/>
    <property type="match status" value="1"/>
</dbReference>
<dbReference type="AlphaFoldDB" id="A0A095SNT1"/>
<evidence type="ECO:0000256" key="5">
    <source>
        <dbReference type="ARBA" id="ARBA00022777"/>
    </source>
</evidence>
<gene>
    <name evidence="12" type="ORF">Y5S_00798</name>
</gene>
<keyword evidence="9" id="KW-0472">Membrane</keyword>
<evidence type="ECO:0000256" key="6">
    <source>
        <dbReference type="ARBA" id="ARBA00023012"/>
    </source>
</evidence>
<dbReference type="PANTHER" id="PTHR43047">
    <property type="entry name" value="TWO-COMPONENT HISTIDINE PROTEIN KINASE"/>
    <property type="match status" value="1"/>
</dbReference>
<dbReference type="PRINTS" id="PR00344">
    <property type="entry name" value="BCTRLSENSOR"/>
</dbReference>
<organism evidence="12 13">
    <name type="scientific">Alcanivorax nanhaiticus</name>
    <dbReference type="NCBI Taxonomy" id="1177154"/>
    <lineage>
        <taxon>Bacteria</taxon>
        <taxon>Pseudomonadati</taxon>
        <taxon>Pseudomonadota</taxon>
        <taxon>Gammaproteobacteria</taxon>
        <taxon>Oceanospirillales</taxon>
        <taxon>Alcanivoracaceae</taxon>
        <taxon>Alcanivorax</taxon>
    </lineage>
</organism>
<dbReference type="CDD" id="cd16922">
    <property type="entry name" value="HATPase_EvgS-ArcB-TorS-like"/>
    <property type="match status" value="1"/>
</dbReference>
<feature type="transmembrane region" description="Helical" evidence="9">
    <location>
        <begin position="234"/>
        <end position="255"/>
    </location>
</feature>
<accession>A0A095SNT1</accession>
<dbReference type="EC" id="2.7.13.3" evidence="2"/>
<keyword evidence="4" id="KW-0808">Transferase</keyword>
<feature type="transmembrane region" description="Helical" evidence="9">
    <location>
        <begin position="474"/>
        <end position="494"/>
    </location>
</feature>
<dbReference type="InterPro" id="IPR036097">
    <property type="entry name" value="HisK_dim/P_sf"/>
</dbReference>
<dbReference type="Gene3D" id="1.10.4160.10">
    <property type="entry name" value="Hydantoin permease"/>
    <property type="match status" value="1"/>
</dbReference>
<dbReference type="Pfam" id="PF00072">
    <property type="entry name" value="Response_reg"/>
    <property type="match status" value="1"/>
</dbReference>
<dbReference type="SUPFAM" id="SSF52172">
    <property type="entry name" value="CheY-like"/>
    <property type="match status" value="1"/>
</dbReference>
<feature type="transmembrane region" description="Helical" evidence="9">
    <location>
        <begin position="319"/>
        <end position="346"/>
    </location>
</feature>
<feature type="domain" description="Histidine kinase" evidence="10">
    <location>
        <begin position="696"/>
        <end position="913"/>
    </location>
</feature>
<evidence type="ECO:0000256" key="3">
    <source>
        <dbReference type="ARBA" id="ARBA00022553"/>
    </source>
</evidence>
<dbReference type="Pfam" id="PF00512">
    <property type="entry name" value="HisKA"/>
    <property type="match status" value="1"/>
</dbReference>
<feature type="transmembrane region" description="Helical" evidence="9">
    <location>
        <begin position="62"/>
        <end position="85"/>
    </location>
</feature>
<dbReference type="InterPro" id="IPR001789">
    <property type="entry name" value="Sig_transdc_resp-reg_receiver"/>
</dbReference>
<dbReference type="InterPro" id="IPR003594">
    <property type="entry name" value="HATPase_dom"/>
</dbReference>
<feature type="transmembrane region" description="Helical" evidence="9">
    <location>
        <begin position="162"/>
        <end position="183"/>
    </location>
</feature>
<dbReference type="Proteomes" id="UP000029444">
    <property type="component" value="Unassembled WGS sequence"/>
</dbReference>
<dbReference type="Gene3D" id="1.10.287.130">
    <property type="match status" value="1"/>
</dbReference>
<evidence type="ECO:0000313" key="13">
    <source>
        <dbReference type="Proteomes" id="UP000029444"/>
    </source>
</evidence>
<evidence type="ECO:0000256" key="4">
    <source>
        <dbReference type="ARBA" id="ARBA00022679"/>
    </source>
</evidence>
<name>A0A095SNT1_9GAMM</name>
<evidence type="ECO:0000256" key="8">
    <source>
        <dbReference type="SAM" id="Coils"/>
    </source>
</evidence>
<dbReference type="InterPro" id="IPR003661">
    <property type="entry name" value="HisK_dim/P_dom"/>
</dbReference>
<dbReference type="InterPro" id="IPR005467">
    <property type="entry name" value="His_kinase_dom"/>
</dbReference>
<dbReference type="eggNOG" id="COG0745">
    <property type="taxonomic scope" value="Bacteria"/>
</dbReference>
<reference evidence="12 13" key="1">
    <citation type="submission" date="2012-09" db="EMBL/GenBank/DDBJ databases">
        <title>Genome Sequence of alkane-degrading Bacterium Alcanivorax sp. 19-m-6.</title>
        <authorList>
            <person name="Lai Q."/>
            <person name="Shao Z."/>
        </authorList>
    </citation>
    <scope>NUCLEOTIDE SEQUENCE [LARGE SCALE GENOMIC DNA]</scope>
    <source>
        <strain evidence="12 13">19-m-6</strain>
    </source>
</reference>
<evidence type="ECO:0000259" key="10">
    <source>
        <dbReference type="PROSITE" id="PS50109"/>
    </source>
</evidence>
<dbReference type="Gene3D" id="3.40.50.2300">
    <property type="match status" value="1"/>
</dbReference>
<dbReference type="InterPro" id="IPR011006">
    <property type="entry name" value="CheY-like_superfamily"/>
</dbReference>
<proteinExistence type="predicted"/>
<dbReference type="SUPFAM" id="SSF47384">
    <property type="entry name" value="Homodimeric domain of signal transducing histidine kinase"/>
    <property type="match status" value="1"/>
</dbReference>
<dbReference type="eggNOG" id="COG1457">
    <property type="taxonomic scope" value="Bacteria"/>
</dbReference>
<evidence type="ECO:0000256" key="7">
    <source>
        <dbReference type="PROSITE-ProRule" id="PRU00169"/>
    </source>
</evidence>
<feature type="transmembrane region" description="Helical" evidence="9">
    <location>
        <begin position="91"/>
        <end position="114"/>
    </location>
</feature>
<dbReference type="SMART" id="SM00388">
    <property type="entry name" value="HisKA"/>
    <property type="match status" value="1"/>
</dbReference>
<keyword evidence="9" id="KW-1133">Transmembrane helix</keyword>
<dbReference type="SUPFAM" id="SSF55874">
    <property type="entry name" value="ATPase domain of HSP90 chaperone/DNA topoisomerase II/histidine kinase"/>
    <property type="match status" value="1"/>
</dbReference>
<keyword evidence="6" id="KW-0902">Two-component regulatory system</keyword>
<dbReference type="eggNOG" id="COG2205">
    <property type="taxonomic scope" value="Bacteria"/>
</dbReference>
<comment type="caution">
    <text evidence="12">The sequence shown here is derived from an EMBL/GenBank/DDBJ whole genome shotgun (WGS) entry which is preliminary data.</text>
</comment>
<feature type="transmembrane region" description="Helical" evidence="9">
    <location>
        <begin position="195"/>
        <end position="214"/>
    </location>
</feature>
<dbReference type="STRING" id="1177154.Y5S_00798"/>
<feature type="transmembrane region" description="Helical" evidence="9">
    <location>
        <begin position="626"/>
        <end position="644"/>
    </location>
</feature>